<dbReference type="SUPFAM" id="SSF54695">
    <property type="entry name" value="POZ domain"/>
    <property type="match status" value="1"/>
</dbReference>
<dbReference type="GO" id="GO:0003746">
    <property type="term" value="F:translation elongation factor activity"/>
    <property type="evidence" value="ECO:0007669"/>
    <property type="project" value="UniProtKB-KW"/>
</dbReference>
<comment type="subcellular location">
    <subcellularLocation>
        <location evidence="1">Nucleus</location>
    </subcellularLocation>
</comment>
<sequence length="106" mass="11984">MSSPDAATQAQFVSLISSDGEEFIISRDCAMLSGTIKSMLEGPGRFVENERNEIALREIRGPILERVCIYLYYKKRYDKSKSDLPDFDIKPETVLELLMAANFLDA</sequence>
<dbReference type="InterPro" id="IPR016073">
    <property type="entry name" value="Skp1_comp_POZ"/>
</dbReference>
<keyword evidence="6" id="KW-0251">Elongation factor</keyword>
<dbReference type="FunCoup" id="F2UD25">
    <property type="interactions" value="1225"/>
</dbReference>
<evidence type="ECO:0000313" key="6">
    <source>
        <dbReference type="EMBL" id="EGD74520.1"/>
    </source>
</evidence>
<dbReference type="SMART" id="SM00512">
    <property type="entry name" value="Skp1"/>
    <property type="match status" value="1"/>
</dbReference>
<evidence type="ECO:0000256" key="4">
    <source>
        <dbReference type="ARBA" id="ARBA00023242"/>
    </source>
</evidence>
<dbReference type="GeneID" id="16073348"/>
<dbReference type="Pfam" id="PF03931">
    <property type="entry name" value="Skp1_POZ"/>
    <property type="match status" value="1"/>
</dbReference>
<dbReference type="OMA" id="AMVSPII"/>
<evidence type="ECO:0000313" key="7">
    <source>
        <dbReference type="Proteomes" id="UP000007799"/>
    </source>
</evidence>
<dbReference type="InterPro" id="IPR011333">
    <property type="entry name" value="SKP1/BTB/POZ_sf"/>
</dbReference>
<reference evidence="6" key="1">
    <citation type="submission" date="2009-08" db="EMBL/GenBank/DDBJ databases">
        <title>Annotation of Salpingoeca rosetta.</title>
        <authorList>
            <consortium name="The Broad Institute Genome Sequencing Platform"/>
            <person name="Russ C."/>
            <person name="Cuomo C."/>
            <person name="Burger G."/>
            <person name="Gray M.W."/>
            <person name="Holland P.W.H."/>
            <person name="King N."/>
            <person name="Lang F.B.F."/>
            <person name="Roger A.J."/>
            <person name="Ruiz-Trillo I."/>
            <person name="Young S.K."/>
            <person name="Zeng Q."/>
            <person name="Gargeya S."/>
            <person name="Alvarado L."/>
            <person name="Berlin A."/>
            <person name="Chapman S.B."/>
            <person name="Chen Z."/>
            <person name="Freedman E."/>
            <person name="Gellesch M."/>
            <person name="Goldberg J."/>
            <person name="Griggs A."/>
            <person name="Gujja S."/>
            <person name="Heilman E."/>
            <person name="Heiman D."/>
            <person name="Howarth C."/>
            <person name="Mehta T."/>
            <person name="Neiman D."/>
            <person name="Pearson M."/>
            <person name="Roberts A."/>
            <person name="Saif S."/>
            <person name="Shea T."/>
            <person name="Shenoy N."/>
            <person name="Sisk P."/>
            <person name="Stolte C."/>
            <person name="Sykes S."/>
            <person name="White J."/>
            <person name="Yandava C."/>
            <person name="Haas B."/>
            <person name="Nusbaum C."/>
            <person name="Birren B."/>
        </authorList>
    </citation>
    <scope>NUCLEOTIDE SEQUENCE [LARGE SCALE GENOMIC DNA]</scope>
    <source>
        <strain evidence="6">ATCC 50818</strain>
    </source>
</reference>
<dbReference type="Proteomes" id="UP000007799">
    <property type="component" value="Unassembled WGS sequence"/>
</dbReference>
<gene>
    <name evidence="6" type="ORF">PTSG_05884</name>
</gene>
<evidence type="ECO:0000256" key="1">
    <source>
        <dbReference type="ARBA" id="ARBA00004123"/>
    </source>
</evidence>
<dbReference type="AlphaFoldDB" id="F2UD25"/>
<keyword evidence="4" id="KW-0539">Nucleus</keyword>
<dbReference type="Gene3D" id="3.30.710.10">
    <property type="entry name" value="Potassium Channel Kv1.1, Chain A"/>
    <property type="match status" value="1"/>
</dbReference>
<dbReference type="GO" id="GO:0006511">
    <property type="term" value="P:ubiquitin-dependent protein catabolic process"/>
    <property type="evidence" value="ECO:0007669"/>
    <property type="project" value="InterPro"/>
</dbReference>
<dbReference type="KEGG" id="sre:PTSG_05884"/>
<dbReference type="InterPro" id="IPR001232">
    <property type="entry name" value="SKP1-like"/>
</dbReference>
<dbReference type="FunFam" id="3.30.710.10:FF:000035">
    <property type="entry name" value="Elongin C transcription elongation factor"/>
    <property type="match status" value="1"/>
</dbReference>
<feature type="domain" description="SKP1 component POZ" evidence="5">
    <location>
        <begin position="12"/>
        <end position="75"/>
    </location>
</feature>
<dbReference type="EMBL" id="GL832969">
    <property type="protein sequence ID" value="EGD74520.1"/>
    <property type="molecule type" value="Genomic_DNA"/>
</dbReference>
<dbReference type="PANTHER" id="PTHR20648">
    <property type="entry name" value="ELONGIN-C"/>
    <property type="match status" value="1"/>
</dbReference>
<evidence type="ECO:0000256" key="2">
    <source>
        <dbReference type="ARBA" id="ARBA00009993"/>
    </source>
</evidence>
<dbReference type="STRING" id="946362.F2UD25"/>
<dbReference type="GO" id="GO:0005634">
    <property type="term" value="C:nucleus"/>
    <property type="evidence" value="ECO:0007669"/>
    <property type="project" value="UniProtKB-SubCell"/>
</dbReference>
<dbReference type="RefSeq" id="XP_004992777.1">
    <property type="nucleotide sequence ID" value="XM_004992720.1"/>
</dbReference>
<keyword evidence="6" id="KW-0648">Protein biosynthesis</keyword>
<comment type="similarity">
    <text evidence="2">Belongs to the SKP1 family.</text>
</comment>
<evidence type="ECO:0000256" key="3">
    <source>
        <dbReference type="ARBA" id="ARBA00021347"/>
    </source>
</evidence>
<dbReference type="InParanoid" id="F2UD25"/>
<dbReference type="InterPro" id="IPR039948">
    <property type="entry name" value="ELC1"/>
</dbReference>
<dbReference type="eggNOG" id="KOG3473">
    <property type="taxonomic scope" value="Eukaryota"/>
</dbReference>
<organism evidence="7">
    <name type="scientific">Salpingoeca rosetta (strain ATCC 50818 / BSB-021)</name>
    <dbReference type="NCBI Taxonomy" id="946362"/>
    <lineage>
        <taxon>Eukaryota</taxon>
        <taxon>Choanoflagellata</taxon>
        <taxon>Craspedida</taxon>
        <taxon>Salpingoecidae</taxon>
        <taxon>Salpingoeca</taxon>
    </lineage>
</organism>
<evidence type="ECO:0000259" key="5">
    <source>
        <dbReference type="Pfam" id="PF03931"/>
    </source>
</evidence>
<dbReference type="CDD" id="cd18321">
    <property type="entry name" value="BTB_POZ_EloC"/>
    <property type="match status" value="1"/>
</dbReference>
<name>F2UD25_SALR5</name>
<protein>
    <recommendedName>
        <fullName evidence="3">Elongin-C</fullName>
    </recommendedName>
</protein>
<dbReference type="OrthoDB" id="249087at2759"/>
<keyword evidence="7" id="KW-1185">Reference proteome</keyword>
<accession>F2UD25</accession>
<proteinExistence type="inferred from homology"/>